<evidence type="ECO:0000313" key="15">
    <source>
        <dbReference type="Proteomes" id="UP000242188"/>
    </source>
</evidence>
<keyword evidence="5" id="KW-0631">Potassium channel</keyword>
<dbReference type="GO" id="GO:0051260">
    <property type="term" value="P:protein homooligomerization"/>
    <property type="evidence" value="ECO:0007669"/>
    <property type="project" value="InterPro"/>
</dbReference>
<keyword evidence="8 12" id="KW-1133">Transmembrane helix</keyword>
<evidence type="ECO:0000256" key="2">
    <source>
        <dbReference type="ARBA" id="ARBA00022448"/>
    </source>
</evidence>
<name>A0A210Q1R9_MIZYE</name>
<dbReference type="GO" id="GO:0001508">
    <property type="term" value="P:action potential"/>
    <property type="evidence" value="ECO:0007669"/>
    <property type="project" value="TreeGrafter"/>
</dbReference>
<keyword evidence="3" id="KW-0633">Potassium transport</keyword>
<keyword evidence="11" id="KW-0407">Ion channel</keyword>
<dbReference type="GO" id="GO:0008076">
    <property type="term" value="C:voltage-gated potassium channel complex"/>
    <property type="evidence" value="ECO:0007669"/>
    <property type="project" value="InterPro"/>
</dbReference>
<evidence type="ECO:0000256" key="7">
    <source>
        <dbReference type="ARBA" id="ARBA00022958"/>
    </source>
</evidence>
<dbReference type="Gene3D" id="1.10.287.70">
    <property type="match status" value="1"/>
</dbReference>
<dbReference type="GO" id="GO:0005249">
    <property type="term" value="F:voltage-gated potassium channel activity"/>
    <property type="evidence" value="ECO:0007669"/>
    <property type="project" value="InterPro"/>
</dbReference>
<evidence type="ECO:0000256" key="10">
    <source>
        <dbReference type="ARBA" id="ARBA00023136"/>
    </source>
</evidence>
<dbReference type="OrthoDB" id="6064518at2759"/>
<comment type="subcellular location">
    <subcellularLocation>
        <location evidence="1">Membrane</location>
        <topology evidence="1">Multi-pass membrane protein</topology>
    </subcellularLocation>
</comment>
<feature type="transmembrane region" description="Helical" evidence="12">
    <location>
        <begin position="335"/>
        <end position="358"/>
    </location>
</feature>
<keyword evidence="7" id="KW-0630">Potassium</keyword>
<evidence type="ECO:0000256" key="11">
    <source>
        <dbReference type="ARBA" id="ARBA00023303"/>
    </source>
</evidence>
<dbReference type="STRING" id="6573.A0A210Q1R9"/>
<dbReference type="Pfam" id="PF00520">
    <property type="entry name" value="Ion_trans"/>
    <property type="match status" value="1"/>
</dbReference>
<dbReference type="InterPro" id="IPR005821">
    <property type="entry name" value="Ion_trans_dom"/>
</dbReference>
<dbReference type="Gene3D" id="1.20.120.350">
    <property type="entry name" value="Voltage-gated potassium channels. Chain C"/>
    <property type="match status" value="1"/>
</dbReference>
<dbReference type="CDD" id="cd18317">
    <property type="entry name" value="BTB_POZ_Kv"/>
    <property type="match status" value="1"/>
</dbReference>
<keyword evidence="6" id="KW-0851">Voltage-gated channel</keyword>
<evidence type="ECO:0000256" key="3">
    <source>
        <dbReference type="ARBA" id="ARBA00022538"/>
    </source>
</evidence>
<dbReference type="AlphaFoldDB" id="A0A210Q1R9"/>
<reference evidence="14 15" key="1">
    <citation type="journal article" date="2017" name="Nat. Ecol. Evol.">
        <title>Scallop genome provides insights into evolution of bilaterian karyotype and development.</title>
        <authorList>
            <person name="Wang S."/>
            <person name="Zhang J."/>
            <person name="Jiao W."/>
            <person name="Li J."/>
            <person name="Xun X."/>
            <person name="Sun Y."/>
            <person name="Guo X."/>
            <person name="Huan P."/>
            <person name="Dong B."/>
            <person name="Zhang L."/>
            <person name="Hu X."/>
            <person name="Sun X."/>
            <person name="Wang J."/>
            <person name="Zhao C."/>
            <person name="Wang Y."/>
            <person name="Wang D."/>
            <person name="Huang X."/>
            <person name="Wang R."/>
            <person name="Lv J."/>
            <person name="Li Y."/>
            <person name="Zhang Z."/>
            <person name="Liu B."/>
            <person name="Lu W."/>
            <person name="Hui Y."/>
            <person name="Liang J."/>
            <person name="Zhou Z."/>
            <person name="Hou R."/>
            <person name="Li X."/>
            <person name="Liu Y."/>
            <person name="Li H."/>
            <person name="Ning X."/>
            <person name="Lin Y."/>
            <person name="Zhao L."/>
            <person name="Xing Q."/>
            <person name="Dou J."/>
            <person name="Li Y."/>
            <person name="Mao J."/>
            <person name="Guo H."/>
            <person name="Dou H."/>
            <person name="Li T."/>
            <person name="Mu C."/>
            <person name="Jiang W."/>
            <person name="Fu Q."/>
            <person name="Fu X."/>
            <person name="Miao Y."/>
            <person name="Liu J."/>
            <person name="Yu Q."/>
            <person name="Li R."/>
            <person name="Liao H."/>
            <person name="Li X."/>
            <person name="Kong Y."/>
            <person name="Jiang Z."/>
            <person name="Chourrout D."/>
            <person name="Li R."/>
            <person name="Bao Z."/>
        </authorList>
    </citation>
    <scope>NUCLEOTIDE SEQUENCE [LARGE SCALE GENOMIC DNA]</scope>
    <source>
        <strain evidence="14 15">PY_sf001</strain>
    </source>
</reference>
<dbReference type="PRINTS" id="PR01498">
    <property type="entry name" value="SHAWCHANNEL"/>
</dbReference>
<evidence type="ECO:0000256" key="5">
    <source>
        <dbReference type="ARBA" id="ARBA00022826"/>
    </source>
</evidence>
<dbReference type="InterPro" id="IPR000210">
    <property type="entry name" value="BTB/POZ_dom"/>
</dbReference>
<evidence type="ECO:0000256" key="9">
    <source>
        <dbReference type="ARBA" id="ARBA00023065"/>
    </source>
</evidence>
<keyword evidence="10 12" id="KW-0472">Membrane</keyword>
<dbReference type="InterPro" id="IPR003974">
    <property type="entry name" value="K_chnl_volt-dep_Kv3"/>
</dbReference>
<feature type="transmembrane region" description="Helical" evidence="12">
    <location>
        <begin position="226"/>
        <end position="245"/>
    </location>
</feature>
<dbReference type="InterPro" id="IPR003131">
    <property type="entry name" value="T1-type_BTB"/>
</dbReference>
<keyword evidence="15" id="KW-1185">Reference proteome</keyword>
<dbReference type="SUPFAM" id="SSF54695">
    <property type="entry name" value="POZ domain"/>
    <property type="match status" value="1"/>
</dbReference>
<dbReference type="Proteomes" id="UP000242188">
    <property type="component" value="Unassembled WGS sequence"/>
</dbReference>
<feature type="transmembrane region" description="Helical" evidence="12">
    <location>
        <begin position="390"/>
        <end position="411"/>
    </location>
</feature>
<feature type="transmembrane region" description="Helical" evidence="12">
    <location>
        <begin position="364"/>
        <end position="383"/>
    </location>
</feature>
<dbReference type="InterPro" id="IPR027359">
    <property type="entry name" value="Volt_channel_dom_sf"/>
</dbReference>
<dbReference type="EMBL" id="NEDP02005239">
    <property type="protein sequence ID" value="OWF42693.1"/>
    <property type="molecule type" value="Genomic_DNA"/>
</dbReference>
<evidence type="ECO:0000256" key="1">
    <source>
        <dbReference type="ARBA" id="ARBA00004141"/>
    </source>
</evidence>
<evidence type="ECO:0000256" key="12">
    <source>
        <dbReference type="SAM" id="Phobius"/>
    </source>
</evidence>
<feature type="transmembrane region" description="Helical" evidence="12">
    <location>
        <begin position="296"/>
        <end position="314"/>
    </location>
</feature>
<accession>A0A210Q1R9</accession>
<dbReference type="Pfam" id="PF02214">
    <property type="entry name" value="BTB_2"/>
    <property type="match status" value="1"/>
</dbReference>
<feature type="domain" description="BTB" evidence="13">
    <location>
        <begin position="16"/>
        <end position="113"/>
    </location>
</feature>
<dbReference type="InterPro" id="IPR011333">
    <property type="entry name" value="SKP1/BTB/POZ_sf"/>
</dbReference>
<dbReference type="PRINTS" id="PR00169">
    <property type="entry name" value="KCHANNEL"/>
</dbReference>
<evidence type="ECO:0000259" key="13">
    <source>
        <dbReference type="SMART" id="SM00225"/>
    </source>
</evidence>
<feature type="transmembrane region" description="Helical" evidence="12">
    <location>
        <begin position="257"/>
        <end position="276"/>
    </location>
</feature>
<proteinExistence type="predicted"/>
<dbReference type="InterPro" id="IPR028325">
    <property type="entry name" value="VG_K_chnl"/>
</dbReference>
<feature type="transmembrane region" description="Helical" evidence="12">
    <location>
        <begin position="167"/>
        <end position="185"/>
    </location>
</feature>
<dbReference type="SMART" id="SM00225">
    <property type="entry name" value="BTB"/>
    <property type="match status" value="1"/>
</dbReference>
<dbReference type="Gene3D" id="3.30.710.10">
    <property type="entry name" value="Potassium Channel Kv1.1, Chain A"/>
    <property type="match status" value="1"/>
</dbReference>
<dbReference type="SUPFAM" id="SSF81324">
    <property type="entry name" value="Voltage-gated potassium channels"/>
    <property type="match status" value="1"/>
</dbReference>
<dbReference type="PANTHER" id="PTHR11537:SF254">
    <property type="entry name" value="POTASSIUM VOLTAGE-GATED CHANNEL PROTEIN SHAB"/>
    <property type="match status" value="1"/>
</dbReference>
<keyword evidence="4 12" id="KW-0812">Transmembrane</keyword>
<comment type="caution">
    <text evidence="14">The sequence shown here is derived from an EMBL/GenBank/DDBJ whole genome shotgun (WGS) entry which is preliminary data.</text>
</comment>
<sequence length="490" mass="55984">MEVELVEESLCDKMDEIIHINLRGTRFSTVRSTLSRLPVAITEDKRGTYDVQNKEYFFNRNPRIFHEILDYCETGRLHLPENVCSQSSREELSFWGVPQDCIQQCCWKAFYKVDDEMDVLDKLLDYLPLDTDFTRAQSGVQSSGCGNFQGKLWRFIQGWSSSLAAKVWKVVIVVTVLVSLLVFLLESEIDFRDVFPLTTVLINTTGTDQDSTTVVPKTITGHRPKAWLALTNAVTNLILTLELALRIVSCPKKKHFFVSFLNISEILACIGVWIALYLDNFTVTFDDTGKRKPSYIFVFLLCLFRVFRIFRFFVNNSGMRILMLSLRSSSRELCLLFVSFVSFAVMFATVMFVCEYNVKTFRNIFVAIWWAFITMTTVGYGDYAPSTPLGFFFGGVCAVFGIMLIALPVAVTSSNFNDFFNYNRYRSRHHDHVKKSRDRRCAGPLPGVQEGIRSNSVTKTLDDQAVISAWNCGDLKPSKTRVIPFDTKCQ</sequence>
<keyword evidence="2" id="KW-0813">Transport</keyword>
<evidence type="ECO:0000256" key="4">
    <source>
        <dbReference type="ARBA" id="ARBA00022692"/>
    </source>
</evidence>
<keyword evidence="9" id="KW-0406">Ion transport</keyword>
<dbReference type="PANTHER" id="PTHR11537">
    <property type="entry name" value="VOLTAGE-GATED POTASSIUM CHANNEL"/>
    <property type="match status" value="1"/>
</dbReference>
<organism evidence="14 15">
    <name type="scientific">Mizuhopecten yessoensis</name>
    <name type="common">Japanese scallop</name>
    <name type="synonym">Patinopecten yessoensis</name>
    <dbReference type="NCBI Taxonomy" id="6573"/>
    <lineage>
        <taxon>Eukaryota</taxon>
        <taxon>Metazoa</taxon>
        <taxon>Spiralia</taxon>
        <taxon>Lophotrochozoa</taxon>
        <taxon>Mollusca</taxon>
        <taxon>Bivalvia</taxon>
        <taxon>Autobranchia</taxon>
        <taxon>Pteriomorphia</taxon>
        <taxon>Pectinida</taxon>
        <taxon>Pectinoidea</taxon>
        <taxon>Pectinidae</taxon>
        <taxon>Mizuhopecten</taxon>
    </lineage>
</organism>
<gene>
    <name evidence="14" type="ORF">KP79_PYT15772</name>
</gene>
<protein>
    <submittedName>
        <fullName evidence="14">Potassium voltage-gated channel subfamily D member 1</fullName>
    </submittedName>
</protein>
<dbReference type="FunFam" id="1.10.287.70:FF:000028">
    <property type="entry name" value="potassium voltage-gated channel subfamily D member 3"/>
    <property type="match status" value="1"/>
</dbReference>
<evidence type="ECO:0000256" key="6">
    <source>
        <dbReference type="ARBA" id="ARBA00022882"/>
    </source>
</evidence>
<evidence type="ECO:0000313" key="14">
    <source>
        <dbReference type="EMBL" id="OWF42693.1"/>
    </source>
</evidence>
<evidence type="ECO:0000256" key="8">
    <source>
        <dbReference type="ARBA" id="ARBA00022989"/>
    </source>
</evidence>